<organism evidence="18 19">
    <name type="scientific">Stephania cephalantha</name>
    <dbReference type="NCBI Taxonomy" id="152367"/>
    <lineage>
        <taxon>Eukaryota</taxon>
        <taxon>Viridiplantae</taxon>
        <taxon>Streptophyta</taxon>
        <taxon>Embryophyta</taxon>
        <taxon>Tracheophyta</taxon>
        <taxon>Spermatophyta</taxon>
        <taxon>Magnoliopsida</taxon>
        <taxon>Ranunculales</taxon>
        <taxon>Menispermaceae</taxon>
        <taxon>Menispermoideae</taxon>
        <taxon>Cissampelideae</taxon>
        <taxon>Stephania</taxon>
    </lineage>
</organism>
<keyword evidence="6" id="KW-0053">Apoptosis</keyword>
<evidence type="ECO:0000313" key="19">
    <source>
        <dbReference type="Proteomes" id="UP001419268"/>
    </source>
</evidence>
<sequence length="72" mass="7989">MCMEKYLPALEDILKAQIIEAIAAIGARRRFIEALASQFGRLLEADSVFSRKATVLAASGVFTFLVPMLWDI</sequence>
<keyword evidence="12" id="KW-0234">DNA repair</keyword>
<dbReference type="GO" id="GO:0070552">
    <property type="term" value="C:BRISC complex"/>
    <property type="evidence" value="ECO:0007669"/>
    <property type="project" value="InterPro"/>
</dbReference>
<protein>
    <recommendedName>
        <fullName evidence="3">BRISC and BRCA1-A complex member 2</fullName>
    </recommendedName>
    <alternativeName>
        <fullName evidence="16">BRCA1-A complex subunit BRE</fullName>
    </alternativeName>
    <alternativeName>
        <fullName evidence="17">BRCA1/BRCA2-containing complex subunit 45</fullName>
    </alternativeName>
</protein>
<reference evidence="18 19" key="1">
    <citation type="submission" date="2024-01" db="EMBL/GenBank/DDBJ databases">
        <title>Genome assemblies of Stephania.</title>
        <authorList>
            <person name="Yang L."/>
        </authorList>
    </citation>
    <scope>NUCLEOTIDE SEQUENCE [LARGE SCALE GENOMIC DNA]</scope>
    <source>
        <strain evidence="18">JXDWG</strain>
        <tissue evidence="18">Leaf</tissue>
    </source>
</reference>
<evidence type="ECO:0000256" key="2">
    <source>
        <dbReference type="ARBA" id="ARBA00004496"/>
    </source>
</evidence>
<evidence type="ECO:0000256" key="13">
    <source>
        <dbReference type="ARBA" id="ARBA00023242"/>
    </source>
</evidence>
<accession>A0AAP0KVK4</accession>
<evidence type="ECO:0000256" key="17">
    <source>
        <dbReference type="ARBA" id="ARBA00032630"/>
    </source>
</evidence>
<evidence type="ECO:0000256" key="7">
    <source>
        <dbReference type="ARBA" id="ARBA00022737"/>
    </source>
</evidence>
<evidence type="ECO:0000256" key="1">
    <source>
        <dbReference type="ARBA" id="ARBA00004123"/>
    </source>
</evidence>
<dbReference type="GO" id="GO:0005737">
    <property type="term" value="C:cytoplasm"/>
    <property type="evidence" value="ECO:0007669"/>
    <property type="project" value="UniProtKB-SubCell"/>
</dbReference>
<evidence type="ECO:0000256" key="16">
    <source>
        <dbReference type="ARBA" id="ARBA00032491"/>
    </source>
</evidence>
<keyword evidence="7" id="KW-0677">Repeat</keyword>
<dbReference type="AlphaFoldDB" id="A0AAP0KVK4"/>
<keyword evidence="9" id="KW-0498">Mitosis</keyword>
<name>A0AAP0KVK4_9MAGN</name>
<evidence type="ECO:0000256" key="5">
    <source>
        <dbReference type="ARBA" id="ARBA00022618"/>
    </source>
</evidence>
<evidence type="ECO:0000313" key="18">
    <source>
        <dbReference type="EMBL" id="KAK9157994.1"/>
    </source>
</evidence>
<keyword evidence="8" id="KW-0227">DNA damage</keyword>
<keyword evidence="5" id="KW-0132">Cell division</keyword>
<evidence type="ECO:0000256" key="6">
    <source>
        <dbReference type="ARBA" id="ARBA00022703"/>
    </source>
</evidence>
<evidence type="ECO:0000256" key="12">
    <source>
        <dbReference type="ARBA" id="ARBA00023204"/>
    </source>
</evidence>
<dbReference type="GO" id="GO:0006302">
    <property type="term" value="P:double-strand break repair"/>
    <property type="evidence" value="ECO:0007669"/>
    <property type="project" value="TreeGrafter"/>
</dbReference>
<evidence type="ECO:0000256" key="4">
    <source>
        <dbReference type="ARBA" id="ARBA00022490"/>
    </source>
</evidence>
<gene>
    <name evidence="18" type="ORF">Scep_004568</name>
</gene>
<comment type="caution">
    <text evidence="18">The sequence shown here is derived from an EMBL/GenBank/DDBJ whole genome shotgun (WGS) entry which is preliminary data.</text>
</comment>
<evidence type="ECO:0000256" key="14">
    <source>
        <dbReference type="ARBA" id="ARBA00023306"/>
    </source>
</evidence>
<keyword evidence="4" id="KW-0963">Cytoplasm</keyword>
<keyword evidence="11" id="KW-0156">Chromatin regulator</keyword>
<evidence type="ECO:0000256" key="9">
    <source>
        <dbReference type="ARBA" id="ARBA00022776"/>
    </source>
</evidence>
<evidence type="ECO:0000256" key="11">
    <source>
        <dbReference type="ARBA" id="ARBA00022853"/>
    </source>
</evidence>
<dbReference type="InterPro" id="IPR010358">
    <property type="entry name" value="BRE"/>
</dbReference>
<proteinExistence type="inferred from homology"/>
<comment type="similarity">
    <text evidence="15">Belongs to the BABAM2 family.</text>
</comment>
<dbReference type="PANTHER" id="PTHR15189:SF7">
    <property type="entry name" value="BRISC AND BRCA1-A COMPLEX MEMBER 2"/>
    <property type="match status" value="1"/>
</dbReference>
<dbReference type="EMBL" id="JBBNAG010000002">
    <property type="protein sequence ID" value="KAK9157994.1"/>
    <property type="molecule type" value="Genomic_DNA"/>
</dbReference>
<evidence type="ECO:0000256" key="15">
    <source>
        <dbReference type="ARBA" id="ARBA00025766"/>
    </source>
</evidence>
<dbReference type="GO" id="GO:0006325">
    <property type="term" value="P:chromatin organization"/>
    <property type="evidence" value="ECO:0007669"/>
    <property type="project" value="UniProtKB-KW"/>
</dbReference>
<dbReference type="PANTHER" id="PTHR15189">
    <property type="entry name" value="BRISC AND BRCA1-A COMPLEX MEMBER 2"/>
    <property type="match status" value="1"/>
</dbReference>
<comment type="subcellular location">
    <subcellularLocation>
        <location evidence="2">Cytoplasm</location>
    </subcellularLocation>
    <subcellularLocation>
        <location evidence="1">Nucleus</location>
    </subcellularLocation>
</comment>
<keyword evidence="10" id="KW-0833">Ubl conjugation pathway</keyword>
<dbReference type="GO" id="GO:0051301">
    <property type="term" value="P:cell division"/>
    <property type="evidence" value="ECO:0007669"/>
    <property type="project" value="UniProtKB-KW"/>
</dbReference>
<dbReference type="Proteomes" id="UP001419268">
    <property type="component" value="Unassembled WGS sequence"/>
</dbReference>
<evidence type="ECO:0000256" key="10">
    <source>
        <dbReference type="ARBA" id="ARBA00022786"/>
    </source>
</evidence>
<keyword evidence="19" id="KW-1185">Reference proteome</keyword>
<keyword evidence="13" id="KW-0539">Nucleus</keyword>
<evidence type="ECO:0000256" key="8">
    <source>
        <dbReference type="ARBA" id="ARBA00022763"/>
    </source>
</evidence>
<keyword evidence="14" id="KW-0131">Cell cycle</keyword>
<evidence type="ECO:0000256" key="3">
    <source>
        <dbReference type="ARBA" id="ARBA00019438"/>
    </source>
</evidence>